<evidence type="ECO:0000256" key="10">
    <source>
        <dbReference type="ARBA" id="ARBA00023114"/>
    </source>
</evidence>
<dbReference type="Pfam" id="PF10531">
    <property type="entry name" value="SLBB"/>
    <property type="match status" value="1"/>
</dbReference>
<comment type="caution">
    <text evidence="19">The sequence shown here is derived from an EMBL/GenBank/DDBJ whole genome shotgun (WGS) entry which is preliminary data.</text>
</comment>
<feature type="domain" description="Soluble ligand binding" evidence="17">
    <location>
        <begin position="173"/>
        <end position="215"/>
    </location>
</feature>
<dbReference type="InterPro" id="IPR019554">
    <property type="entry name" value="Soluble_ligand-bd"/>
</dbReference>
<keyword evidence="14" id="KW-0449">Lipoprotein</keyword>
<comment type="similarity">
    <text evidence="2">Belongs to the BexD/CtrA/VexA family.</text>
</comment>
<sequence length="369" mass="38816">MRRILALSALALVAGCAALPSSAPTANQVVSGLKSGEVEVVAVTPATLSGEAADAEALAPWTITDGSGANDRITPGDRLAITVYEVGYSLFGNAGAGTDSAGALPNGTARTFPALTVPDSGQIRFPYAGTIYVNGLSSDQVSRAIEQRLRGKSQYVQVMAVAEPGPGRSALIGGDVAKPGRVGLTSDHERLLDLVALSGGPTARKADTVVRLARGRFVSEARLDAIGPNGAENVIVAPGDRIELLRTPRTLTVLGAAQKVSEVPFDGATMTLSEAIARAGGPLDERADARGVFIFRYEWRDRDGQRIRQPVIYRLDLLDPAAYFAAQQFAMRPRDVMLIANARSNQLDKFLRLVSALSSPVVTGVVLTR</sequence>
<dbReference type="Pfam" id="PF22461">
    <property type="entry name" value="SLBB_2"/>
    <property type="match status" value="1"/>
</dbReference>
<feature type="domain" description="SLBB" evidence="18">
    <location>
        <begin position="252"/>
        <end position="337"/>
    </location>
</feature>
<evidence type="ECO:0000256" key="7">
    <source>
        <dbReference type="ARBA" id="ARBA00022729"/>
    </source>
</evidence>
<evidence type="ECO:0000256" key="2">
    <source>
        <dbReference type="ARBA" id="ARBA00009450"/>
    </source>
</evidence>
<dbReference type="InterPro" id="IPR003715">
    <property type="entry name" value="Poly_export_N"/>
</dbReference>
<dbReference type="PANTHER" id="PTHR33619">
    <property type="entry name" value="POLYSACCHARIDE EXPORT PROTEIN GFCE-RELATED"/>
    <property type="match status" value="1"/>
</dbReference>
<dbReference type="RefSeq" id="WP_379481354.1">
    <property type="nucleotide sequence ID" value="NZ_JBHLTL010000006.1"/>
</dbReference>
<protein>
    <submittedName>
        <fullName evidence="19">Polysaccharide biosynthesis/export family protein</fullName>
    </submittedName>
</protein>
<evidence type="ECO:0000256" key="8">
    <source>
        <dbReference type="ARBA" id="ARBA00023047"/>
    </source>
</evidence>
<evidence type="ECO:0000256" key="14">
    <source>
        <dbReference type="ARBA" id="ARBA00023288"/>
    </source>
</evidence>
<dbReference type="PANTHER" id="PTHR33619:SF3">
    <property type="entry name" value="POLYSACCHARIDE EXPORT PROTEIN GFCE-RELATED"/>
    <property type="match status" value="1"/>
</dbReference>
<dbReference type="EMBL" id="JBHLTL010000006">
    <property type="protein sequence ID" value="MFC0589896.1"/>
    <property type="molecule type" value="Genomic_DNA"/>
</dbReference>
<evidence type="ECO:0000313" key="19">
    <source>
        <dbReference type="EMBL" id="MFC0589896.1"/>
    </source>
</evidence>
<evidence type="ECO:0000256" key="13">
    <source>
        <dbReference type="ARBA" id="ARBA00023237"/>
    </source>
</evidence>
<accession>A0ABV6PJ82</accession>
<keyword evidence="3" id="KW-0813">Transport</keyword>
<keyword evidence="4" id="KW-1134">Transmembrane beta strand</keyword>
<dbReference type="Pfam" id="PF02563">
    <property type="entry name" value="Poly_export"/>
    <property type="match status" value="1"/>
</dbReference>
<evidence type="ECO:0000259" key="18">
    <source>
        <dbReference type="Pfam" id="PF22461"/>
    </source>
</evidence>
<comment type="subcellular location">
    <subcellularLocation>
        <location evidence="1">Cell outer membrane</location>
        <topology evidence="1">Multi-pass membrane protein</topology>
    </subcellularLocation>
</comment>
<name>A0ABV6PJ82_9SPHN</name>
<keyword evidence="6" id="KW-0812">Transmembrane</keyword>
<dbReference type="PROSITE" id="PS51257">
    <property type="entry name" value="PROKAR_LIPOPROTEIN"/>
    <property type="match status" value="1"/>
</dbReference>
<keyword evidence="7 15" id="KW-0732">Signal</keyword>
<evidence type="ECO:0000259" key="16">
    <source>
        <dbReference type="Pfam" id="PF02563"/>
    </source>
</evidence>
<dbReference type="Gene3D" id="3.30.1950.10">
    <property type="entry name" value="wza like domain"/>
    <property type="match status" value="1"/>
</dbReference>
<dbReference type="InterPro" id="IPR049712">
    <property type="entry name" value="Poly_export"/>
</dbReference>
<feature type="domain" description="Polysaccharide export protein N-terminal" evidence="16">
    <location>
        <begin position="69"/>
        <end position="157"/>
    </location>
</feature>
<keyword evidence="11" id="KW-0472">Membrane</keyword>
<dbReference type="Gene3D" id="3.10.560.10">
    <property type="entry name" value="Outer membrane lipoprotein wza domain like"/>
    <property type="match status" value="2"/>
</dbReference>
<keyword evidence="20" id="KW-1185">Reference proteome</keyword>
<evidence type="ECO:0000256" key="3">
    <source>
        <dbReference type="ARBA" id="ARBA00022448"/>
    </source>
</evidence>
<evidence type="ECO:0000256" key="9">
    <source>
        <dbReference type="ARBA" id="ARBA00023065"/>
    </source>
</evidence>
<keyword evidence="9" id="KW-0406">Ion transport</keyword>
<keyword evidence="8" id="KW-0625">Polysaccharide transport</keyword>
<evidence type="ECO:0000256" key="1">
    <source>
        <dbReference type="ARBA" id="ARBA00004571"/>
    </source>
</evidence>
<reference evidence="19 20" key="1">
    <citation type="submission" date="2024-09" db="EMBL/GenBank/DDBJ databases">
        <authorList>
            <person name="Sun Q."/>
            <person name="Mori K."/>
        </authorList>
    </citation>
    <scope>NUCLEOTIDE SEQUENCE [LARGE SCALE GENOMIC DNA]</scope>
    <source>
        <strain evidence="19 20">NCAIM B.02537</strain>
    </source>
</reference>
<evidence type="ECO:0000256" key="5">
    <source>
        <dbReference type="ARBA" id="ARBA00022597"/>
    </source>
</evidence>
<evidence type="ECO:0000256" key="15">
    <source>
        <dbReference type="SAM" id="SignalP"/>
    </source>
</evidence>
<evidence type="ECO:0000259" key="17">
    <source>
        <dbReference type="Pfam" id="PF10531"/>
    </source>
</evidence>
<feature type="signal peptide" evidence="15">
    <location>
        <begin position="1"/>
        <end position="23"/>
    </location>
</feature>
<keyword evidence="5" id="KW-0762">Sugar transport</keyword>
<dbReference type="InterPro" id="IPR054765">
    <property type="entry name" value="SLBB_dom"/>
</dbReference>
<keyword evidence="13" id="KW-0998">Cell outer membrane</keyword>
<evidence type="ECO:0000256" key="4">
    <source>
        <dbReference type="ARBA" id="ARBA00022452"/>
    </source>
</evidence>
<keyword evidence="10" id="KW-0626">Porin</keyword>
<keyword evidence="12" id="KW-0564">Palmitate</keyword>
<proteinExistence type="inferred from homology"/>
<evidence type="ECO:0000256" key="6">
    <source>
        <dbReference type="ARBA" id="ARBA00022692"/>
    </source>
</evidence>
<organism evidence="19 20">
    <name type="scientific">Novosphingobium aquiterrae</name>
    <dbReference type="NCBI Taxonomy" id="624388"/>
    <lineage>
        <taxon>Bacteria</taxon>
        <taxon>Pseudomonadati</taxon>
        <taxon>Pseudomonadota</taxon>
        <taxon>Alphaproteobacteria</taxon>
        <taxon>Sphingomonadales</taxon>
        <taxon>Sphingomonadaceae</taxon>
        <taxon>Novosphingobium</taxon>
    </lineage>
</organism>
<evidence type="ECO:0000256" key="11">
    <source>
        <dbReference type="ARBA" id="ARBA00023136"/>
    </source>
</evidence>
<gene>
    <name evidence="19" type="ORF">ACFFF7_10765</name>
</gene>
<dbReference type="Proteomes" id="UP001589943">
    <property type="component" value="Unassembled WGS sequence"/>
</dbReference>
<evidence type="ECO:0000313" key="20">
    <source>
        <dbReference type="Proteomes" id="UP001589943"/>
    </source>
</evidence>
<evidence type="ECO:0000256" key="12">
    <source>
        <dbReference type="ARBA" id="ARBA00023139"/>
    </source>
</evidence>
<feature type="chain" id="PRO_5046005229" evidence="15">
    <location>
        <begin position="24"/>
        <end position="369"/>
    </location>
</feature>